<feature type="domain" description="Acyl-CoA dehydrogenase/oxidase C-terminal" evidence="7">
    <location>
        <begin position="97"/>
        <end position="245"/>
    </location>
</feature>
<evidence type="ECO:0000259" key="8">
    <source>
        <dbReference type="Pfam" id="PF02770"/>
    </source>
</evidence>
<dbReference type="InterPro" id="IPR036250">
    <property type="entry name" value="AcylCo_DH-like_C"/>
</dbReference>
<dbReference type="Pfam" id="PF00441">
    <property type="entry name" value="Acyl-CoA_dh_1"/>
    <property type="match status" value="1"/>
</dbReference>
<comment type="similarity">
    <text evidence="2 6">Belongs to the acyl-CoA dehydrogenase family.</text>
</comment>
<reference evidence="9" key="1">
    <citation type="submission" date="2020-07" db="EMBL/GenBank/DDBJ databases">
        <title>Huge and variable diversity of episymbiotic CPR bacteria and DPANN archaea in groundwater ecosystems.</title>
        <authorList>
            <person name="He C.Y."/>
            <person name="Keren R."/>
            <person name="Whittaker M."/>
            <person name="Farag I.F."/>
            <person name="Doudna J."/>
            <person name="Cate J.H.D."/>
            <person name="Banfield J.F."/>
        </authorList>
    </citation>
    <scope>NUCLEOTIDE SEQUENCE</scope>
    <source>
        <strain evidence="9">NC_groundwater_1664_Pr3_B-0.1um_52_9</strain>
    </source>
</reference>
<dbReference type="PROSITE" id="PS00073">
    <property type="entry name" value="ACYL_COA_DH_2"/>
    <property type="match status" value="1"/>
</dbReference>
<dbReference type="CDD" id="cd00567">
    <property type="entry name" value="ACAD"/>
    <property type="match status" value="1"/>
</dbReference>
<evidence type="ECO:0000256" key="4">
    <source>
        <dbReference type="ARBA" id="ARBA00022827"/>
    </source>
</evidence>
<dbReference type="PANTHER" id="PTHR43884:SF12">
    <property type="entry name" value="ISOVALERYL-COA DEHYDROGENASE, MITOCHONDRIAL-RELATED"/>
    <property type="match status" value="1"/>
</dbReference>
<dbReference type="SUPFAM" id="SSF56645">
    <property type="entry name" value="Acyl-CoA dehydrogenase NM domain-like"/>
    <property type="match status" value="1"/>
</dbReference>
<comment type="caution">
    <text evidence="9">The sequence shown here is derived from an EMBL/GenBank/DDBJ whole genome shotgun (WGS) entry which is preliminary data.</text>
</comment>
<dbReference type="Gene3D" id="1.20.140.10">
    <property type="entry name" value="Butyryl-CoA Dehydrogenase, subunit A, domain 3"/>
    <property type="match status" value="1"/>
</dbReference>
<keyword evidence="3 6" id="KW-0285">Flavoprotein</keyword>
<keyword evidence="4 6" id="KW-0274">FAD</keyword>
<dbReference type="AlphaFoldDB" id="A0A9D6Z554"/>
<name>A0A9D6Z554_9BACT</name>
<dbReference type="InterPro" id="IPR006089">
    <property type="entry name" value="Acyl-CoA_DH_CS"/>
</dbReference>
<accession>A0A9D6Z554</accession>
<dbReference type="FunFam" id="1.20.140.10:FF:000001">
    <property type="entry name" value="Acyl-CoA dehydrogenase"/>
    <property type="match status" value="1"/>
</dbReference>
<evidence type="ECO:0000256" key="2">
    <source>
        <dbReference type="ARBA" id="ARBA00009347"/>
    </source>
</evidence>
<dbReference type="InterPro" id="IPR009075">
    <property type="entry name" value="AcylCo_DH/oxidase_C"/>
</dbReference>
<feature type="domain" description="Acyl-CoA oxidase/dehydrogenase middle" evidence="8">
    <location>
        <begin position="2"/>
        <end position="82"/>
    </location>
</feature>
<evidence type="ECO:0000256" key="5">
    <source>
        <dbReference type="ARBA" id="ARBA00023002"/>
    </source>
</evidence>
<evidence type="ECO:0000256" key="1">
    <source>
        <dbReference type="ARBA" id="ARBA00001974"/>
    </source>
</evidence>
<dbReference type="InterPro" id="IPR009100">
    <property type="entry name" value="AcylCoA_DH/oxidase_NM_dom_sf"/>
</dbReference>
<protein>
    <submittedName>
        <fullName evidence="9">Acyl-CoA dehydrogenase</fullName>
    </submittedName>
</protein>
<dbReference type="SUPFAM" id="SSF47203">
    <property type="entry name" value="Acyl-CoA dehydrogenase C-terminal domain-like"/>
    <property type="match status" value="1"/>
</dbReference>
<dbReference type="Proteomes" id="UP000807825">
    <property type="component" value="Unassembled WGS sequence"/>
</dbReference>
<evidence type="ECO:0000313" key="10">
    <source>
        <dbReference type="Proteomes" id="UP000807825"/>
    </source>
</evidence>
<organism evidence="9 10">
    <name type="scientific">Desulfomonile tiedjei</name>
    <dbReference type="NCBI Taxonomy" id="2358"/>
    <lineage>
        <taxon>Bacteria</taxon>
        <taxon>Pseudomonadati</taxon>
        <taxon>Thermodesulfobacteriota</taxon>
        <taxon>Desulfomonilia</taxon>
        <taxon>Desulfomonilales</taxon>
        <taxon>Desulfomonilaceae</taxon>
        <taxon>Desulfomonile</taxon>
    </lineage>
</organism>
<comment type="cofactor">
    <cofactor evidence="1 6">
        <name>FAD</name>
        <dbReference type="ChEBI" id="CHEBI:57692"/>
    </cofactor>
</comment>
<keyword evidence="5 6" id="KW-0560">Oxidoreductase</keyword>
<dbReference type="Pfam" id="PF02770">
    <property type="entry name" value="Acyl-CoA_dh_M"/>
    <property type="match status" value="1"/>
</dbReference>
<evidence type="ECO:0000313" key="9">
    <source>
        <dbReference type="EMBL" id="MBI5248821.1"/>
    </source>
</evidence>
<evidence type="ECO:0000256" key="6">
    <source>
        <dbReference type="RuleBase" id="RU362125"/>
    </source>
</evidence>
<dbReference type="InterPro" id="IPR006091">
    <property type="entry name" value="Acyl-CoA_Oxase/DH_mid-dom"/>
</dbReference>
<dbReference type="EMBL" id="JACRDE010000144">
    <property type="protein sequence ID" value="MBI5248821.1"/>
    <property type="molecule type" value="Genomic_DNA"/>
</dbReference>
<dbReference type="PANTHER" id="PTHR43884">
    <property type="entry name" value="ACYL-COA DEHYDROGENASE"/>
    <property type="match status" value="1"/>
</dbReference>
<evidence type="ECO:0000256" key="3">
    <source>
        <dbReference type="ARBA" id="ARBA00022630"/>
    </source>
</evidence>
<dbReference type="InterPro" id="IPR046373">
    <property type="entry name" value="Acyl-CoA_Oxase/DH_mid-dom_sf"/>
</dbReference>
<proteinExistence type="inferred from homology"/>
<gene>
    <name evidence="9" type="ORF">HY912_04945</name>
</gene>
<dbReference type="Gene3D" id="2.40.110.10">
    <property type="entry name" value="Butyryl-CoA Dehydrogenase, subunit A, domain 2"/>
    <property type="match status" value="1"/>
</dbReference>
<sequence length="247" mass="27120">AANIRTKAVLKDGHYVITGSKMFITGAGVSDIIVTNTRTGESKTKGITVFLVDAKSEGYSARPIKMLGHRGSNTCEVHYDDVKVAPENILGGNEFLNKGWYQMMRLLNKERLCHSACALGIGQAAFAYALINAKEREQFGQPIGQFQSIQHMLVEMATELEAARTMAYIAAWKETEGMECVKETSMSKYYSSEVAKKVALQGVQILGGYGYAMEYDAQRYLRDVLILSIGGGTTQIQKNIIGKQLGL</sequence>
<dbReference type="GO" id="GO:0003995">
    <property type="term" value="F:acyl-CoA dehydrogenase activity"/>
    <property type="evidence" value="ECO:0007669"/>
    <property type="project" value="InterPro"/>
</dbReference>
<evidence type="ECO:0000259" key="7">
    <source>
        <dbReference type="Pfam" id="PF00441"/>
    </source>
</evidence>
<feature type="non-terminal residue" evidence="9">
    <location>
        <position position="1"/>
    </location>
</feature>